<feature type="compositionally biased region" description="Low complexity" evidence="1">
    <location>
        <begin position="133"/>
        <end position="142"/>
    </location>
</feature>
<evidence type="ECO:0000313" key="2">
    <source>
        <dbReference type="EMBL" id="KAG2194016.1"/>
    </source>
</evidence>
<dbReference type="Proteomes" id="UP000650833">
    <property type="component" value="Unassembled WGS sequence"/>
</dbReference>
<protein>
    <submittedName>
        <fullName evidence="2">Uncharacterized protein</fullName>
    </submittedName>
</protein>
<feature type="region of interest" description="Disordered" evidence="1">
    <location>
        <begin position="1"/>
        <end position="37"/>
    </location>
</feature>
<feature type="compositionally biased region" description="Pro residues" evidence="1">
    <location>
        <begin position="143"/>
        <end position="155"/>
    </location>
</feature>
<evidence type="ECO:0000313" key="3">
    <source>
        <dbReference type="Proteomes" id="UP000650833"/>
    </source>
</evidence>
<evidence type="ECO:0000256" key="1">
    <source>
        <dbReference type="SAM" id="MobiDB-lite"/>
    </source>
</evidence>
<feature type="region of interest" description="Disordered" evidence="1">
    <location>
        <begin position="85"/>
        <end position="165"/>
    </location>
</feature>
<accession>A0A8H7UPR7</accession>
<comment type="caution">
    <text evidence="2">The sequence shown here is derived from an EMBL/GenBank/DDBJ whole genome shotgun (WGS) entry which is preliminary data.</text>
</comment>
<organism evidence="2 3">
    <name type="scientific">Mucor plumbeus</name>
    <dbReference type="NCBI Taxonomy" id="97098"/>
    <lineage>
        <taxon>Eukaryota</taxon>
        <taxon>Fungi</taxon>
        <taxon>Fungi incertae sedis</taxon>
        <taxon>Mucoromycota</taxon>
        <taxon>Mucoromycotina</taxon>
        <taxon>Mucoromycetes</taxon>
        <taxon>Mucorales</taxon>
        <taxon>Mucorineae</taxon>
        <taxon>Mucoraceae</taxon>
        <taxon>Mucor</taxon>
    </lineage>
</organism>
<keyword evidence="3" id="KW-1185">Reference proteome</keyword>
<feature type="compositionally biased region" description="Polar residues" evidence="1">
    <location>
        <begin position="286"/>
        <end position="302"/>
    </location>
</feature>
<reference evidence="2" key="1">
    <citation type="submission" date="2020-12" db="EMBL/GenBank/DDBJ databases">
        <title>Metabolic potential, ecology and presence of endohyphal bacteria is reflected in genomic diversity of Mucoromycotina.</title>
        <authorList>
            <person name="Muszewska A."/>
            <person name="Okrasinska A."/>
            <person name="Steczkiewicz K."/>
            <person name="Drgas O."/>
            <person name="Orlowska M."/>
            <person name="Perlinska-Lenart U."/>
            <person name="Aleksandrzak-Piekarczyk T."/>
            <person name="Szatraj K."/>
            <person name="Zielenkiewicz U."/>
            <person name="Pilsyk S."/>
            <person name="Malc E."/>
            <person name="Mieczkowski P."/>
            <person name="Kruszewska J.S."/>
            <person name="Biernat P."/>
            <person name="Pawlowska J."/>
        </authorList>
    </citation>
    <scope>NUCLEOTIDE SEQUENCE</scope>
    <source>
        <strain evidence="2">CBS 226.32</strain>
    </source>
</reference>
<sequence length="592" mass="65372">MSDSDEEYGPITASWGTQAPVESAKPEGWDSLIDPNVRVGPNDIGSGNLHRRGTNFKPINEELILAQRKKIQVPKKKMLEAIRATEMTLGLPEGKEKPRKAKPKKKSGKPTLDKHSHSKTHAPTTNYIPPPSSAIRSSSSTARPPPSTTRPPPPATDGNSSSWLNTNLVDTPFWENKINAVPTKKINTKLDNKAIDSNDWASAVKEVTSNQPVVQDDSPTEWMMSSKMNHEKIKPAAAVTWGSSNGTENTVIDNWGSVENQGFKENKWGYAKAGETEKAEALIDSNWASNQPQSLSTNNQRANFDKSNKAEWQTITNDRQTPAPREAPASTSNNNDWGSVSKDNNWGAMKNNDWVSSNSTINTTNYKTNTSMESWGSTNGQNGNWGVDIANESSTTWGSTTTTTNITATTTINNDQHIPSDKPSWLNSIPDKQSQSSRFSNPHKQRYSEVPIDIPEPVNYRSDGRITPLRTAPPPPPENSLLITIMVEMSDTIKVPVDIRELDDPYQLAVDFGAKNNVSSPKVIDALTKLFIGQKELGLKKKNQKLQRRVQPKNYDNVYNSNNQSSPSKFSTYSRPSSAAPSPAPFARKVYY</sequence>
<feature type="compositionally biased region" description="Polar residues" evidence="1">
    <location>
        <begin position="310"/>
        <end position="320"/>
    </location>
</feature>
<feature type="compositionally biased region" description="Polar residues" evidence="1">
    <location>
        <begin position="329"/>
        <end position="344"/>
    </location>
</feature>
<gene>
    <name evidence="2" type="ORF">INT46_001177</name>
</gene>
<name>A0A8H7UPR7_9FUNG</name>
<feature type="compositionally biased region" description="Polar residues" evidence="1">
    <location>
        <begin position="557"/>
        <end position="573"/>
    </location>
</feature>
<proteinExistence type="predicted"/>
<feature type="region of interest" description="Disordered" evidence="1">
    <location>
        <begin position="286"/>
        <end position="351"/>
    </location>
</feature>
<feature type="compositionally biased region" description="Basic residues" evidence="1">
    <location>
        <begin position="97"/>
        <end position="108"/>
    </location>
</feature>
<dbReference type="EMBL" id="JAEPRC010000614">
    <property type="protein sequence ID" value="KAG2194016.1"/>
    <property type="molecule type" value="Genomic_DNA"/>
</dbReference>
<dbReference type="OrthoDB" id="2273669at2759"/>
<feature type="region of interest" description="Disordered" evidence="1">
    <location>
        <begin position="543"/>
        <end position="592"/>
    </location>
</feature>
<feature type="compositionally biased region" description="Low complexity" evidence="1">
    <location>
        <begin position="574"/>
        <end position="592"/>
    </location>
</feature>
<dbReference type="AlphaFoldDB" id="A0A8H7UPR7"/>